<dbReference type="GO" id="GO:0002091">
    <property type="term" value="P:negative regulation of receptor internalization"/>
    <property type="evidence" value="ECO:0007669"/>
    <property type="project" value="UniProtKB-ARBA"/>
</dbReference>
<comment type="subcellular location">
    <subcellularLocation>
        <location evidence="2">Cell membrane</location>
    </subcellularLocation>
    <subcellularLocation>
        <location evidence="1">Endosome</location>
    </subcellularLocation>
</comment>
<dbReference type="Gene3D" id="1.25.40.20">
    <property type="entry name" value="Ankyrin repeat-containing domain"/>
    <property type="match status" value="1"/>
</dbReference>
<evidence type="ECO:0000256" key="5">
    <source>
        <dbReference type="ARBA" id="ARBA00022753"/>
    </source>
</evidence>
<evidence type="ECO:0000259" key="9">
    <source>
        <dbReference type="Pfam" id="PF11904"/>
    </source>
</evidence>
<evidence type="ECO:0000313" key="11">
    <source>
        <dbReference type="Proteomes" id="UP000596742"/>
    </source>
</evidence>
<dbReference type="GO" id="GO:0005768">
    <property type="term" value="C:endosome"/>
    <property type="evidence" value="ECO:0007669"/>
    <property type="project" value="UniProtKB-SubCell"/>
</dbReference>
<keyword evidence="6" id="KW-0472">Membrane</keyword>
<dbReference type="Proteomes" id="UP000596742">
    <property type="component" value="Unassembled WGS sequence"/>
</dbReference>
<dbReference type="InterPro" id="IPR002110">
    <property type="entry name" value="Ankyrin_rpt"/>
</dbReference>
<dbReference type="GO" id="GO:0005886">
    <property type="term" value="C:plasma membrane"/>
    <property type="evidence" value="ECO:0007669"/>
    <property type="project" value="UniProtKB-SubCell"/>
</dbReference>
<dbReference type="OrthoDB" id="1585644at2759"/>
<dbReference type="EMBL" id="UYJE01006893">
    <property type="protein sequence ID" value="VDI49954.1"/>
    <property type="molecule type" value="Genomic_DNA"/>
</dbReference>
<feature type="repeat" description="ANK" evidence="8">
    <location>
        <begin position="41"/>
        <end position="73"/>
    </location>
</feature>
<dbReference type="InterPro" id="IPR036770">
    <property type="entry name" value="Ankyrin_rpt-contain_sf"/>
</dbReference>
<protein>
    <recommendedName>
        <fullName evidence="9">Ankyrin repeat domain-containing protein</fullName>
    </recommendedName>
</protein>
<keyword evidence="3" id="KW-1003">Cell membrane</keyword>
<evidence type="ECO:0000256" key="8">
    <source>
        <dbReference type="PROSITE-ProRule" id="PRU00023"/>
    </source>
</evidence>
<keyword evidence="5" id="KW-0967">Endosome</keyword>
<keyword evidence="8" id="KW-0040">ANK repeat</keyword>
<dbReference type="PROSITE" id="PS50297">
    <property type="entry name" value="ANK_REP_REGION"/>
    <property type="match status" value="1"/>
</dbReference>
<dbReference type="InterPro" id="IPR055285">
    <property type="entry name" value="ANKRD13_C"/>
</dbReference>
<dbReference type="Pfam" id="PF12796">
    <property type="entry name" value="Ank_2"/>
    <property type="match status" value="1"/>
</dbReference>
<dbReference type="SUPFAM" id="SSF48403">
    <property type="entry name" value="Ankyrin repeat"/>
    <property type="match status" value="1"/>
</dbReference>
<evidence type="ECO:0000256" key="4">
    <source>
        <dbReference type="ARBA" id="ARBA00022737"/>
    </source>
</evidence>
<dbReference type="PROSITE" id="PS50088">
    <property type="entry name" value="ANK_REPEAT"/>
    <property type="match status" value="1"/>
</dbReference>
<proteinExistence type="predicted"/>
<dbReference type="PANTHER" id="PTHR12447:SF31">
    <property type="entry name" value="LD31969P"/>
    <property type="match status" value="1"/>
</dbReference>
<gene>
    <name evidence="10" type="ORF">MGAL_10B002019</name>
</gene>
<keyword evidence="4" id="KW-0677">Repeat</keyword>
<organism evidence="10 11">
    <name type="scientific">Mytilus galloprovincialis</name>
    <name type="common">Mediterranean mussel</name>
    <dbReference type="NCBI Taxonomy" id="29158"/>
    <lineage>
        <taxon>Eukaryota</taxon>
        <taxon>Metazoa</taxon>
        <taxon>Spiralia</taxon>
        <taxon>Lophotrochozoa</taxon>
        <taxon>Mollusca</taxon>
        <taxon>Bivalvia</taxon>
        <taxon>Autobranchia</taxon>
        <taxon>Pteriomorphia</taxon>
        <taxon>Mytilida</taxon>
        <taxon>Mytiloidea</taxon>
        <taxon>Mytilidae</taxon>
        <taxon>Mytilinae</taxon>
        <taxon>Mytilus</taxon>
    </lineage>
</organism>
<dbReference type="FunFam" id="1.25.40.20:FF:000057">
    <property type="entry name" value="Ankyrin repeat domain-containing protein 13B"/>
    <property type="match status" value="1"/>
</dbReference>
<evidence type="ECO:0000256" key="2">
    <source>
        <dbReference type="ARBA" id="ARBA00004236"/>
    </source>
</evidence>
<comment type="function">
    <text evidence="7">Ubiquitin-binding protein that specifically recognizes and binds 'Lys-63'-linked ubiquitin. Does not bind 'Lys-48'-linked ubiquitin. Positively regulates the internalization of ligand-activated EGFR by binding to the Ub moiety of ubiquitinated EGFR at the cell membrane.</text>
</comment>
<feature type="domain" description="Ankyrin repeat" evidence="9">
    <location>
        <begin position="158"/>
        <end position="487"/>
    </location>
</feature>
<feature type="non-terminal residue" evidence="10">
    <location>
        <position position="1"/>
    </location>
</feature>
<sequence length="490" mass="55565">MSAKTLGEQFPLHWLVWDNNFGELDKELAKDIHNKELKDPRGRTPLHLSVCLGHVESTKTLLRYGANANAENKGYWSVLHEAVSTGDPELVQIVLKHRDYQRYSKRTVGVPELLQKLKESPDFYVEMKWEFTSWVPLVSRMCPSDTYRVYKSGSCSNDTTLLGLITRTERGNRSYVFKGTERSATVMEIDHDKKEVFSETMAILPENFDTSVMDPSSNSICARLTNPIVTTYVDTEKISFERNKSGIWGWRSDRTENVNTHEAKVFSASNVELVTKTRTEHLSQEDKLKCRKNSSKSPLESFLGVAEEHNKKQGASNGDLTSLSYNPTSITKEEYFSQVIDLGDRDVGRPLDQTTKTQKFKATLWLCENYPLSLQQQVVPIIDLMSASNAHFKKLRDFITLQLPAGFPVKIEIPLFHVLNARITFGNINALDQSVDGVTVIEDEGTCVVQETCFDSPRGYSRLGYSRLEDEGTCVVQETCFDPPRGYSRL</sequence>
<evidence type="ECO:0000313" key="10">
    <source>
        <dbReference type="EMBL" id="VDI49954.1"/>
    </source>
</evidence>
<name>A0A8B6FGU6_MYTGA</name>
<evidence type="ECO:0000256" key="6">
    <source>
        <dbReference type="ARBA" id="ARBA00023136"/>
    </source>
</evidence>
<evidence type="ECO:0000256" key="7">
    <source>
        <dbReference type="ARBA" id="ARBA00024956"/>
    </source>
</evidence>
<dbReference type="PANTHER" id="PTHR12447">
    <property type="entry name" value="ANKYRIN REPEAT DOMAIN-CONTAINING PROTEIN 13"/>
    <property type="match status" value="1"/>
</dbReference>
<reference evidence="10" key="1">
    <citation type="submission" date="2018-11" db="EMBL/GenBank/DDBJ databases">
        <authorList>
            <person name="Alioto T."/>
            <person name="Alioto T."/>
        </authorList>
    </citation>
    <scope>NUCLEOTIDE SEQUENCE</scope>
</reference>
<dbReference type="InterPro" id="IPR021832">
    <property type="entry name" value="ANKRD13"/>
</dbReference>
<dbReference type="AlphaFoldDB" id="A0A8B6FGU6"/>
<keyword evidence="11" id="KW-1185">Reference proteome</keyword>
<dbReference type="Pfam" id="PF11904">
    <property type="entry name" value="ANKRD13_C"/>
    <property type="match status" value="1"/>
</dbReference>
<comment type="caution">
    <text evidence="10">The sequence shown here is derived from an EMBL/GenBank/DDBJ whole genome shotgun (WGS) entry which is preliminary data.</text>
</comment>
<evidence type="ECO:0000256" key="1">
    <source>
        <dbReference type="ARBA" id="ARBA00004177"/>
    </source>
</evidence>
<evidence type="ECO:0000256" key="3">
    <source>
        <dbReference type="ARBA" id="ARBA00022475"/>
    </source>
</evidence>
<dbReference type="GO" id="GO:0140036">
    <property type="term" value="F:ubiquitin-modified protein reader activity"/>
    <property type="evidence" value="ECO:0007669"/>
    <property type="project" value="UniProtKB-ARBA"/>
</dbReference>
<accession>A0A8B6FGU6</accession>
<dbReference type="SMART" id="SM00248">
    <property type="entry name" value="ANK"/>
    <property type="match status" value="2"/>
</dbReference>